<comment type="similarity">
    <text evidence="1">Belongs to the BlaI transcriptional regulatory family.</text>
</comment>
<dbReference type="RefSeq" id="WP_123243436.1">
    <property type="nucleotide sequence ID" value="NZ_JAAHBY010000118.1"/>
</dbReference>
<proteinExistence type="inferred from homology"/>
<evidence type="ECO:0000256" key="2">
    <source>
        <dbReference type="ARBA" id="ARBA00023015"/>
    </source>
</evidence>
<dbReference type="InterPro" id="IPR005650">
    <property type="entry name" value="BlaI_family"/>
</dbReference>
<dbReference type="Proteomes" id="UP000280698">
    <property type="component" value="Unassembled WGS sequence"/>
</dbReference>
<evidence type="ECO:0000256" key="4">
    <source>
        <dbReference type="ARBA" id="ARBA00023163"/>
    </source>
</evidence>
<evidence type="ECO:0000313" key="5">
    <source>
        <dbReference type="EMBL" id="RNL88997.1"/>
    </source>
</evidence>
<dbReference type="SUPFAM" id="SSF46785">
    <property type="entry name" value="Winged helix' DNA-binding domain"/>
    <property type="match status" value="1"/>
</dbReference>
<name>A0ABX9W958_9ACTN</name>
<evidence type="ECO:0000313" key="6">
    <source>
        <dbReference type="Proteomes" id="UP000280698"/>
    </source>
</evidence>
<organism evidence="5 6">
    <name type="scientific">Micromonospora solifontis</name>
    <dbReference type="NCBI Taxonomy" id="2487138"/>
    <lineage>
        <taxon>Bacteria</taxon>
        <taxon>Bacillati</taxon>
        <taxon>Actinomycetota</taxon>
        <taxon>Actinomycetes</taxon>
        <taxon>Micromonosporales</taxon>
        <taxon>Micromonosporaceae</taxon>
        <taxon>Micromonospora</taxon>
    </lineage>
</organism>
<keyword evidence="6" id="KW-1185">Reference proteome</keyword>
<gene>
    <name evidence="5" type="ORF">EFE23_25400</name>
</gene>
<reference evidence="5 6" key="1">
    <citation type="submission" date="2018-11" db="EMBL/GenBank/DDBJ databases">
        <title>Micromonospora sp. PPF5-17, a new actinomycetes isolated from a hot spring soil.</title>
        <authorList>
            <person name="Thawai C."/>
        </authorList>
    </citation>
    <scope>NUCLEOTIDE SEQUENCE [LARGE SCALE GENOMIC DNA]</scope>
    <source>
        <strain evidence="5 6">PPF5-17</strain>
    </source>
</reference>
<evidence type="ECO:0000256" key="1">
    <source>
        <dbReference type="ARBA" id="ARBA00011046"/>
    </source>
</evidence>
<keyword evidence="3" id="KW-0238">DNA-binding</keyword>
<accession>A0ABX9W958</accession>
<dbReference type="Pfam" id="PF03965">
    <property type="entry name" value="Penicillinase_R"/>
    <property type="match status" value="1"/>
</dbReference>
<dbReference type="InterPro" id="IPR036390">
    <property type="entry name" value="WH_DNA-bd_sf"/>
</dbReference>
<evidence type="ECO:0000256" key="3">
    <source>
        <dbReference type="ARBA" id="ARBA00023125"/>
    </source>
</evidence>
<protein>
    <submittedName>
        <fullName evidence="5">BlaI/MecI/CopY family transcriptional regulator</fullName>
    </submittedName>
</protein>
<dbReference type="InterPro" id="IPR036388">
    <property type="entry name" value="WH-like_DNA-bd_sf"/>
</dbReference>
<comment type="caution">
    <text evidence="5">The sequence shown here is derived from an EMBL/GenBank/DDBJ whole genome shotgun (WGS) entry which is preliminary data.</text>
</comment>
<sequence>MAGTDGSSSGIDRRARGDLKQEVLHALLASDTPMTPGAVRDAIDPDLAYTTVMTVLARLCDQGLVARRRAGRAFAYTAVADQAEVTARQMHRLLETGDDRATVLSRFLGVLSDDDERTLIELIGRIDEGGTR</sequence>
<dbReference type="EMBL" id="RJLN01000118">
    <property type="protein sequence ID" value="RNL88997.1"/>
    <property type="molecule type" value="Genomic_DNA"/>
</dbReference>
<dbReference type="Gene3D" id="1.10.10.10">
    <property type="entry name" value="Winged helix-like DNA-binding domain superfamily/Winged helix DNA-binding domain"/>
    <property type="match status" value="1"/>
</dbReference>
<keyword evidence="4" id="KW-0804">Transcription</keyword>
<keyword evidence="2" id="KW-0805">Transcription regulation</keyword>